<proteinExistence type="predicted"/>
<accession>A0A2P6VMV0</accession>
<evidence type="ECO:0000313" key="3">
    <source>
        <dbReference type="Proteomes" id="UP000239649"/>
    </source>
</evidence>
<dbReference type="GO" id="GO:0008146">
    <property type="term" value="F:sulfotransferase activity"/>
    <property type="evidence" value="ECO:0007669"/>
    <property type="project" value="InterPro"/>
</dbReference>
<keyword evidence="3" id="KW-1185">Reference proteome</keyword>
<evidence type="ECO:0000256" key="1">
    <source>
        <dbReference type="SAM" id="MobiDB-lite"/>
    </source>
</evidence>
<dbReference type="EMBL" id="LHPF02000002">
    <property type="protein sequence ID" value="PSC75375.1"/>
    <property type="molecule type" value="Genomic_DNA"/>
</dbReference>
<feature type="region of interest" description="Disordered" evidence="1">
    <location>
        <begin position="411"/>
        <end position="530"/>
    </location>
</feature>
<dbReference type="InterPro" id="IPR005331">
    <property type="entry name" value="Sulfotransferase"/>
</dbReference>
<organism evidence="2 3">
    <name type="scientific">Micractinium conductrix</name>
    <dbReference type="NCBI Taxonomy" id="554055"/>
    <lineage>
        <taxon>Eukaryota</taxon>
        <taxon>Viridiplantae</taxon>
        <taxon>Chlorophyta</taxon>
        <taxon>core chlorophytes</taxon>
        <taxon>Trebouxiophyceae</taxon>
        <taxon>Chlorellales</taxon>
        <taxon>Chlorellaceae</taxon>
        <taxon>Chlorella clade</taxon>
        <taxon>Micractinium</taxon>
    </lineage>
</organism>
<feature type="compositionally biased region" description="Acidic residues" evidence="1">
    <location>
        <begin position="435"/>
        <end position="448"/>
    </location>
</feature>
<feature type="compositionally biased region" description="Gly residues" evidence="1">
    <location>
        <begin position="451"/>
        <end position="465"/>
    </location>
</feature>
<dbReference type="Pfam" id="PF03567">
    <property type="entry name" value="Sulfotransfer_2"/>
    <property type="match status" value="1"/>
</dbReference>
<gene>
    <name evidence="2" type="ORF">C2E20_1285</name>
</gene>
<feature type="compositionally biased region" description="Low complexity" evidence="1">
    <location>
        <begin position="466"/>
        <end position="480"/>
    </location>
</feature>
<evidence type="ECO:0000313" key="2">
    <source>
        <dbReference type="EMBL" id="PSC75375.1"/>
    </source>
</evidence>
<comment type="caution">
    <text evidence="2">The sequence shown here is derived from an EMBL/GenBank/DDBJ whole genome shotgun (WGS) entry which is preliminary data.</text>
</comment>
<dbReference type="Proteomes" id="UP000239649">
    <property type="component" value="Unassembled WGS sequence"/>
</dbReference>
<feature type="compositionally biased region" description="Low complexity" evidence="1">
    <location>
        <begin position="488"/>
        <end position="499"/>
    </location>
</feature>
<reference evidence="2 3" key="1">
    <citation type="journal article" date="2018" name="Plant J.">
        <title>Genome sequences of Chlorella sorokiniana UTEX 1602 and Micractinium conductrix SAG 241.80: implications to maltose excretion by a green alga.</title>
        <authorList>
            <person name="Arriola M.B."/>
            <person name="Velmurugan N."/>
            <person name="Zhang Y."/>
            <person name="Plunkett M.H."/>
            <person name="Hondzo H."/>
            <person name="Barney B.M."/>
        </authorList>
    </citation>
    <scope>NUCLEOTIDE SEQUENCE [LARGE SCALE GENOMIC DNA]</scope>
    <source>
        <strain evidence="2 3">SAG 241.80</strain>
    </source>
</reference>
<feature type="compositionally biased region" description="Low complexity" evidence="1">
    <location>
        <begin position="510"/>
        <end position="522"/>
    </location>
</feature>
<dbReference type="OrthoDB" id="511787at2759"/>
<name>A0A2P6VMV0_9CHLO</name>
<dbReference type="AlphaFoldDB" id="A0A2P6VMV0"/>
<protein>
    <submittedName>
        <fullName evidence="2">Uncharacterized protein</fullName>
    </submittedName>
</protein>
<dbReference type="GO" id="GO:0016020">
    <property type="term" value="C:membrane"/>
    <property type="evidence" value="ECO:0007669"/>
    <property type="project" value="InterPro"/>
</dbReference>
<sequence length="1224" mass="130159">MEDGSVRLAGSGGASKSLPFLFDTSAMPSRAAACDHCKQGTHAVYCCGVCTFGDERCEQQYPGQNKSAIIAAFLQKTFPLQDFTPCELFQRIRGRTLWFMGDSQTWSFYYAAECFLREFAPSLVRKPAVAVQENNQMRLVQYISAPLCLELVHGTRVCAVRVDNAADMKHKVLARLARLVPRFPNDIMILNTGLHYTDYSRPWNFPASTYIKDLTALATWRQQYKDKLPSMIWADTGPQHFNTRDGTYPGNGERPFKCRPLTAWSDGNPVVAAGTWRNKAVAPLLPRLADAHLRLFNASVPLWNSHIPGECSHWCHPSAYQLWLFLLNGVLRDSGLGNAVPVAGASGGATAASATAAAPSAAGGSSSDSSLHGSGLADDTGSDAVLSGGATADAKGGAAAGAAAVAAATAAADGGGGGGSAETQAGAGADRDADAELADAAAESDDDVPAGGDGGAGAGAGGDEGGAATEAAAAGDAAGGEAHDAAGDDAAPTDAAGNSDGDGDGGAAAGGTDEAADAAGDGRPATLPASMARRFCGRRDRGGGGAPLTWQEVDKLISQPAGLHGRLQKAGPPAGFAGAMQHMVNMNAGMPAGLPSAITPEISAWLVATRKWNGLRRFEQVAARRTRTPPRPPPPAVRSPISSCHYLVDHKHRLIFIRSTKIGGTSISDQLGIANHPVMCKWQPQYCEAGCEGRPFCLRYMTTPQAVPAVWMNYTVFAFTRNPWTRAISSHHFNHRRAIKPECREKFSDFAANPSLVGQLCYDRFSCCQERFGFVLEHVEPQSPSCLFTSEGQPAVDFLGRAEHLEEDFQSLLVLLNSRRQAGEPPLNISDMPNLNTADGSGDKKRRYYAEHYVNNTASLCDVRNYYDEDFGTLRFPAWKATRPSLKPVPTKGLAAVKPDSGCGELAAAAAAAEAAEAAEPAGPPPPPPPVVCTRAGAAAALHEGEWQELKENKCDPKAPLMASCTAPLGHQWVWRRKVCTARHYTETQLRARLKGRSVTVLGDSHGRILFTWLHRKLNGSFTSNFETFPKFYHNASWHGVAATAATAASPKSADLHLTFRWHRTLPPVVQDVWDMKSSGQFPDVVVLSAASWYYVEGLPLKVLEEHLQQLAGAVEAADAAASKAGKRVLWLLMTVPDRVRGRSWSATWHAPLGVVPQYNRVLRGAAVLHPQGPALLLDVQALSQSCLAWCSADGTHANAAVNALGIQLMANLLDLPPAAGAEQ</sequence>